<evidence type="ECO:0000313" key="3">
    <source>
        <dbReference type="EMBL" id="KAA8530810.1"/>
    </source>
</evidence>
<feature type="coiled-coil region" evidence="1">
    <location>
        <begin position="766"/>
        <end position="800"/>
    </location>
</feature>
<feature type="compositionally biased region" description="Low complexity" evidence="2">
    <location>
        <begin position="305"/>
        <end position="318"/>
    </location>
</feature>
<name>A0A5J5AJI2_9ASTE</name>
<protein>
    <submittedName>
        <fullName evidence="3">Uncharacterized protein</fullName>
    </submittedName>
</protein>
<gene>
    <name evidence="3" type="ORF">F0562_005566</name>
</gene>
<dbReference type="AlphaFoldDB" id="A0A5J5AJI2"/>
<proteinExistence type="predicted"/>
<feature type="compositionally biased region" description="Basic and acidic residues" evidence="2">
    <location>
        <begin position="325"/>
        <end position="335"/>
    </location>
</feature>
<accession>A0A5J5AJI2</accession>
<reference evidence="3 4" key="1">
    <citation type="submission" date="2019-09" db="EMBL/GenBank/DDBJ databases">
        <title>A chromosome-level genome assembly of the Chinese tupelo Nyssa sinensis.</title>
        <authorList>
            <person name="Yang X."/>
            <person name="Kang M."/>
            <person name="Yang Y."/>
            <person name="Xiong H."/>
            <person name="Wang M."/>
            <person name="Zhang Z."/>
            <person name="Wang Z."/>
            <person name="Wu H."/>
            <person name="Ma T."/>
            <person name="Liu J."/>
            <person name="Xi Z."/>
        </authorList>
    </citation>
    <scope>NUCLEOTIDE SEQUENCE [LARGE SCALE GENOMIC DNA]</scope>
    <source>
        <strain evidence="3">J267</strain>
        <tissue evidence="3">Leaf</tissue>
    </source>
</reference>
<feature type="compositionally biased region" description="Polar residues" evidence="2">
    <location>
        <begin position="346"/>
        <end position="356"/>
    </location>
</feature>
<keyword evidence="4" id="KW-1185">Reference proteome</keyword>
<evidence type="ECO:0000313" key="4">
    <source>
        <dbReference type="Proteomes" id="UP000325577"/>
    </source>
</evidence>
<feature type="region of interest" description="Disordered" evidence="2">
    <location>
        <begin position="248"/>
        <end position="415"/>
    </location>
</feature>
<feature type="compositionally biased region" description="Basic and acidic residues" evidence="2">
    <location>
        <begin position="278"/>
        <end position="303"/>
    </location>
</feature>
<feature type="compositionally biased region" description="Basic and acidic residues" evidence="2">
    <location>
        <begin position="251"/>
        <end position="261"/>
    </location>
</feature>
<dbReference type="Proteomes" id="UP000325577">
    <property type="component" value="Linkage Group LG2"/>
</dbReference>
<feature type="compositionally biased region" description="Low complexity" evidence="2">
    <location>
        <begin position="357"/>
        <end position="369"/>
    </location>
</feature>
<evidence type="ECO:0000256" key="1">
    <source>
        <dbReference type="SAM" id="Coils"/>
    </source>
</evidence>
<dbReference type="OrthoDB" id="1839078at2759"/>
<evidence type="ECO:0000256" key="2">
    <source>
        <dbReference type="SAM" id="MobiDB-lite"/>
    </source>
</evidence>
<keyword evidence="1" id="KW-0175">Coiled coil</keyword>
<sequence length="816" mass="90187">MMFLDEESEFVFRPYVKPMSGKIGLGLDNDPLVDTNFSDSNPALRSLVWALIAFPCCLPFSTEALNDSVTYNPQRVGRQFGLDQGPPTEGVSRVTFNDCFSYFKIESFTAICRSRGSFVIPPLSRKGRYTEEGLSFWKENLESFWIFSRSEQQRVTPSRILRNDGSLRLLCPKKREDRNRGGCGRNMFLSEKKSVAEGHNAKIEDEIFETSISSPSDNLNKVDEALQVVTKEDEISLLAEFSTPAVRHGKGKELKRIEKSSEPVYGESSFHSLSGRSFDYDSKDDVANSKRENSSPEKNKDEGDSSSSFSKKTGSSASNTSRTLLKREQMSKKGNDPSISRFEENAISTPVSSQRGSSSQEVDSSKQSSGESDELSIKKRKAELLHKSHKKRKFSPPTSTSNPGPVGGPVDSTTEIVKDDCSGKQSAFGDNEKKTELLNNFLSTGVGVEGAKVNVPKPVQLCPHKCVFLKEKLSIDANNTGIDIEGVGIDVVDIEKVGIDVKKVGGDDVGVDVEEVGSDNVGVEKVGGDNVGVEMVGVDFEKVGGEYVGGEKVGGEKVGGEYVGGEKVGGDYVGGEKTDKVGDLFLRTRVYNRQSLTVGEEIGGIVQNDGIVKPSEAIPSSSAADLARVAVTRETLPSYGDRSIPNVPTSSHRPISRRYNRVLWFGDMVGEKYVHFLNLVRDRYPQTFENFKCKLPELRSVMLDMLGRTIKQLDERAIVSFQISKMHELLCAIADFKLNGLQVEWLERHLTSLLPCGFYSTFLQQKMKIRQEIVRTRARLSNLEAEEQRLLGLCQEKEKEFPQGLSITSKATKGLF</sequence>
<organism evidence="3 4">
    <name type="scientific">Nyssa sinensis</name>
    <dbReference type="NCBI Taxonomy" id="561372"/>
    <lineage>
        <taxon>Eukaryota</taxon>
        <taxon>Viridiplantae</taxon>
        <taxon>Streptophyta</taxon>
        <taxon>Embryophyta</taxon>
        <taxon>Tracheophyta</taxon>
        <taxon>Spermatophyta</taxon>
        <taxon>Magnoliopsida</taxon>
        <taxon>eudicotyledons</taxon>
        <taxon>Gunneridae</taxon>
        <taxon>Pentapetalae</taxon>
        <taxon>asterids</taxon>
        <taxon>Cornales</taxon>
        <taxon>Nyssaceae</taxon>
        <taxon>Nyssa</taxon>
    </lineage>
</organism>
<dbReference type="EMBL" id="CM018043">
    <property type="protein sequence ID" value="KAA8530810.1"/>
    <property type="molecule type" value="Genomic_DNA"/>
</dbReference>